<dbReference type="EMBL" id="CAXLJL010000090">
    <property type="protein sequence ID" value="CAL5131381.1"/>
    <property type="molecule type" value="Genomic_DNA"/>
</dbReference>
<feature type="domain" description="MI" evidence="5">
    <location>
        <begin position="770"/>
        <end position="893"/>
    </location>
</feature>
<dbReference type="PANTHER" id="PTHR23253:SF80">
    <property type="entry name" value="MIF4G DOMAIN-CONTAINING PROTEIN"/>
    <property type="match status" value="1"/>
</dbReference>
<feature type="compositionally biased region" description="Polar residues" evidence="4">
    <location>
        <begin position="153"/>
        <end position="178"/>
    </location>
</feature>
<feature type="compositionally biased region" description="Basic and acidic residues" evidence="4">
    <location>
        <begin position="208"/>
        <end position="222"/>
    </location>
</feature>
<keyword evidence="2" id="KW-0396">Initiation factor</keyword>
<evidence type="ECO:0000256" key="2">
    <source>
        <dbReference type="ARBA" id="ARBA00022540"/>
    </source>
</evidence>
<protein>
    <recommendedName>
        <fullName evidence="5">MI domain-containing protein</fullName>
    </recommendedName>
</protein>
<comment type="caution">
    <text evidence="6">The sequence shown here is derived from an EMBL/GenBank/DDBJ whole genome shotgun (WGS) entry which is preliminary data.</text>
</comment>
<comment type="similarity">
    <text evidence="1">Belongs to the eukaryotic initiation factor 4G family.</text>
</comment>
<dbReference type="GO" id="GO:0003743">
    <property type="term" value="F:translation initiation factor activity"/>
    <property type="evidence" value="ECO:0007669"/>
    <property type="project" value="UniProtKB-KW"/>
</dbReference>
<evidence type="ECO:0000256" key="4">
    <source>
        <dbReference type="SAM" id="MobiDB-lite"/>
    </source>
</evidence>
<feature type="region of interest" description="Disordered" evidence="4">
    <location>
        <begin position="643"/>
        <end position="698"/>
    </location>
</feature>
<dbReference type="SUPFAM" id="SSF48371">
    <property type="entry name" value="ARM repeat"/>
    <property type="match status" value="2"/>
</dbReference>
<sequence length="1089" mass="120844">MSDQQHLHHPSICNLQPNAIPNGRVPEAQIVVPPYYVYLKPTTPFAPIECSRTQPQNARIDGLNVPANTGQMPTQFFQLLASRGADHPYGYPQLQPQQPYYCTYGSSLNDPQMPPMLTSPVLTTQLQGTAHGDFPGSILMPNCRAMPVPYHQVEQSPSAIQSHPNSSQPPTNRMSASQGRAPRKILPIMDPKTHEQINLESMKSAPAEQKDETPKAPPKADESPPVTEAVPVSREKQPEVVVVSPPDQPRPDTDASKSTEIPAEVAEQPSNLLLNSDHVPKVEDVRVVSTAPPTVPATKRPAPSQAVRDALEDPSEPECSGSSDESDGEELTVRRYDRNFILGCRNSPIVRIQPRDLQTYLVDVSRRKKGVSGGRHPRIIRLPTGITVKRVENAFVPSHLRKKETNGEVDNQKLLSRELNVILNRVSDGNLLETVADIKKQKYTAPEDLQLLAKLIFQKAIRQCKYSKVFASLCKHLKGFDVQGSEKLEVMVLRKVQEMFETPLDDLIAELNVTIDSKIAAAKDEAIKRILEDDRETNIVKKQEAYFGNITLLGEMYLCRLVSPKTMAANLQKLKESTASESLNSMMILLKTCGQELEKECAHHVKMSFDYLETFATSDKIPTHQSYKIRELLDYRARGYKELDLTRTPAPQQDASRRPAEEKPRWPFTQPPIDPKRKPAQSINPLTPSSLAVTQQSYESRKLMPSVANWSQGSGQLLKNADQSHRPGQHALRGNVSTRSREASPRVPAGPQGAWANPLTGTMAIPKYEDIVKAVEKPSRSFVNCLSEEETYLDIVRGCKEYERCGLLHSVFDKVMDAKPEVRNSTGLALLRLQAEKLITPNDLISACKHFFEICDEDWLCDFPKGLQYISEILQNLIQEDADLSLLMKSAKQMTPISNAAVVLAECLKMAAARLGTETVAKKWKSSGADWSQWGISQQNIQSFTEKHSVTFSISDQPQESRLKELMALADSASATHDQIVGICRQLSTSNLHGGAVRNCTRTWVSKSKGYSRDQIDRLVIGLGILVDHNANREHEVLQGLQDCSKTGGSVDLWRSSLVEKKVLSSEALKGCANSSSSRSNPVAKSVPT</sequence>
<evidence type="ECO:0000313" key="7">
    <source>
        <dbReference type="Proteomes" id="UP001497525"/>
    </source>
</evidence>
<feature type="region of interest" description="Disordered" evidence="4">
    <location>
        <begin position="290"/>
        <end position="331"/>
    </location>
</feature>
<reference evidence="6" key="1">
    <citation type="submission" date="2024-06" db="EMBL/GenBank/DDBJ databases">
        <authorList>
            <person name="Liu X."/>
            <person name="Lenzi L."/>
            <person name="Haldenby T S."/>
            <person name="Uol C."/>
        </authorList>
    </citation>
    <scope>NUCLEOTIDE SEQUENCE</scope>
</reference>
<dbReference type="InterPro" id="IPR016024">
    <property type="entry name" value="ARM-type_fold"/>
</dbReference>
<evidence type="ECO:0000259" key="5">
    <source>
        <dbReference type="PROSITE" id="PS51366"/>
    </source>
</evidence>
<dbReference type="Proteomes" id="UP001497525">
    <property type="component" value="Unassembled WGS sequence"/>
</dbReference>
<dbReference type="Pfam" id="PF02854">
    <property type="entry name" value="MIF4G"/>
    <property type="match status" value="1"/>
</dbReference>
<feature type="region of interest" description="Disordered" evidence="4">
    <location>
        <begin position="153"/>
        <end position="275"/>
    </location>
</feature>
<evidence type="ECO:0000256" key="1">
    <source>
        <dbReference type="ARBA" id="ARBA00005775"/>
    </source>
</evidence>
<proteinExistence type="inferred from homology"/>
<dbReference type="PANTHER" id="PTHR23253">
    <property type="entry name" value="EUKARYOTIC TRANSLATION INITIATION FACTOR 4 GAMMA"/>
    <property type="match status" value="1"/>
</dbReference>
<feature type="compositionally biased region" description="Basic and acidic residues" evidence="4">
    <location>
        <begin position="655"/>
        <end position="665"/>
    </location>
</feature>
<feature type="compositionally biased region" description="Polar residues" evidence="4">
    <location>
        <begin position="681"/>
        <end position="698"/>
    </location>
</feature>
<dbReference type="AlphaFoldDB" id="A0AAV2T5D6"/>
<keyword evidence="3" id="KW-0648">Protein biosynthesis</keyword>
<dbReference type="InterPro" id="IPR003891">
    <property type="entry name" value="Initiation_fac_eIF4g_MI"/>
</dbReference>
<gene>
    <name evidence="6" type="ORF">CDAUBV1_LOCUS3797</name>
</gene>
<evidence type="ECO:0000313" key="6">
    <source>
        <dbReference type="EMBL" id="CAL5131381.1"/>
    </source>
</evidence>
<dbReference type="InterPro" id="IPR003890">
    <property type="entry name" value="MIF4G-like_typ-3"/>
</dbReference>
<dbReference type="Gene3D" id="1.25.40.180">
    <property type="match status" value="2"/>
</dbReference>
<accession>A0AAV2T5D6</accession>
<feature type="region of interest" description="Disordered" evidence="4">
    <location>
        <begin position="719"/>
        <end position="755"/>
    </location>
</feature>
<dbReference type="SMART" id="SM00543">
    <property type="entry name" value="MIF4G"/>
    <property type="match status" value="1"/>
</dbReference>
<name>A0AAV2T5D6_CALDB</name>
<dbReference type="GO" id="GO:0003723">
    <property type="term" value="F:RNA binding"/>
    <property type="evidence" value="ECO:0007669"/>
    <property type="project" value="InterPro"/>
</dbReference>
<organism evidence="6 7">
    <name type="scientific">Calicophoron daubneyi</name>
    <name type="common">Rumen fluke</name>
    <name type="synonym">Paramphistomum daubneyi</name>
    <dbReference type="NCBI Taxonomy" id="300641"/>
    <lineage>
        <taxon>Eukaryota</taxon>
        <taxon>Metazoa</taxon>
        <taxon>Spiralia</taxon>
        <taxon>Lophotrochozoa</taxon>
        <taxon>Platyhelminthes</taxon>
        <taxon>Trematoda</taxon>
        <taxon>Digenea</taxon>
        <taxon>Plagiorchiida</taxon>
        <taxon>Pronocephalata</taxon>
        <taxon>Paramphistomoidea</taxon>
        <taxon>Paramphistomidae</taxon>
        <taxon>Calicophoron</taxon>
    </lineage>
</organism>
<evidence type="ECO:0000256" key="3">
    <source>
        <dbReference type="ARBA" id="ARBA00022917"/>
    </source>
</evidence>
<dbReference type="PROSITE" id="PS51366">
    <property type="entry name" value="MI"/>
    <property type="match status" value="1"/>
</dbReference>